<dbReference type="CDD" id="cd00075">
    <property type="entry name" value="HATPase"/>
    <property type="match status" value="1"/>
</dbReference>
<keyword evidence="5" id="KW-0949">S-adenosyl-L-methionine</keyword>
<dbReference type="InterPro" id="IPR000673">
    <property type="entry name" value="Sig_transdc_resp-reg_Me-estase"/>
</dbReference>
<feature type="domain" description="Histidine kinase" evidence="8">
    <location>
        <begin position="846"/>
        <end position="1056"/>
    </location>
</feature>
<dbReference type="Gene3D" id="3.30.450.20">
    <property type="entry name" value="PAS domain"/>
    <property type="match status" value="1"/>
</dbReference>
<evidence type="ECO:0000256" key="5">
    <source>
        <dbReference type="ARBA" id="ARBA00022691"/>
    </source>
</evidence>
<dbReference type="Gene3D" id="3.40.50.180">
    <property type="entry name" value="Methylesterase CheB, C-terminal domain"/>
    <property type="match status" value="1"/>
</dbReference>
<evidence type="ECO:0000256" key="2">
    <source>
        <dbReference type="ARBA" id="ARBA00001541"/>
    </source>
</evidence>
<protein>
    <submittedName>
        <fullName evidence="11">GHKL domain-containing protein</fullName>
    </submittedName>
</protein>
<dbReference type="GO" id="GO:0006935">
    <property type="term" value="P:chemotaxis"/>
    <property type="evidence" value="ECO:0007669"/>
    <property type="project" value="UniProtKB-UniRule"/>
</dbReference>
<dbReference type="GO" id="GO:0008984">
    <property type="term" value="F:protein-glutamate methylesterase activity"/>
    <property type="evidence" value="ECO:0007669"/>
    <property type="project" value="InterPro"/>
</dbReference>
<organism evidence="11 12">
    <name type="scientific">Mucilaginibacter psychrotolerans</name>
    <dbReference type="NCBI Taxonomy" id="1524096"/>
    <lineage>
        <taxon>Bacteria</taxon>
        <taxon>Pseudomonadati</taxon>
        <taxon>Bacteroidota</taxon>
        <taxon>Sphingobacteriia</taxon>
        <taxon>Sphingobacteriales</taxon>
        <taxon>Sphingobacteriaceae</taxon>
        <taxon>Mucilaginibacter</taxon>
    </lineage>
</organism>
<comment type="catalytic activity">
    <reaction evidence="1">
        <text>ATP + protein L-histidine = ADP + protein N-phospho-L-histidine.</text>
        <dbReference type="EC" id="2.7.13.3"/>
    </reaction>
</comment>
<comment type="catalytic activity">
    <reaction evidence="2">
        <text>L-glutamyl-[protein] + S-adenosyl-L-methionine = [protein]-L-glutamate 5-O-methyl ester + S-adenosyl-L-homocysteine</text>
        <dbReference type="Rhea" id="RHEA:24452"/>
        <dbReference type="Rhea" id="RHEA-COMP:10208"/>
        <dbReference type="Rhea" id="RHEA-COMP:10311"/>
        <dbReference type="ChEBI" id="CHEBI:29973"/>
        <dbReference type="ChEBI" id="CHEBI:57856"/>
        <dbReference type="ChEBI" id="CHEBI:59789"/>
        <dbReference type="ChEBI" id="CHEBI:82795"/>
        <dbReference type="EC" id="2.1.1.80"/>
    </reaction>
</comment>
<dbReference type="Pfam" id="PF01339">
    <property type="entry name" value="CheB_methylest"/>
    <property type="match status" value="1"/>
</dbReference>
<dbReference type="SMART" id="SM00387">
    <property type="entry name" value="HATPase_c"/>
    <property type="match status" value="1"/>
</dbReference>
<keyword evidence="4" id="KW-0808">Transferase</keyword>
<feature type="active site" evidence="6">
    <location>
        <position position="133"/>
    </location>
</feature>
<dbReference type="PANTHER" id="PTHR24422:SF27">
    <property type="entry name" value="PROTEIN-GLUTAMATE O-METHYLTRANSFERASE"/>
    <property type="match status" value="1"/>
</dbReference>
<dbReference type="PROSITE" id="PS50122">
    <property type="entry name" value="CHEB"/>
    <property type="match status" value="1"/>
</dbReference>
<dbReference type="GO" id="GO:0000155">
    <property type="term" value="F:phosphorelay sensor kinase activity"/>
    <property type="evidence" value="ECO:0007669"/>
    <property type="project" value="InterPro"/>
</dbReference>
<gene>
    <name evidence="11" type="ORF">E2R66_13565</name>
</gene>
<evidence type="ECO:0000259" key="10">
    <source>
        <dbReference type="PROSITE" id="PS50123"/>
    </source>
</evidence>
<dbReference type="GO" id="GO:0032259">
    <property type="term" value="P:methylation"/>
    <property type="evidence" value="ECO:0007669"/>
    <property type="project" value="UniProtKB-KW"/>
</dbReference>
<dbReference type="InterPro" id="IPR022641">
    <property type="entry name" value="CheR_N"/>
</dbReference>
<dbReference type="InterPro" id="IPR050903">
    <property type="entry name" value="Bact_Chemotaxis_MeTrfase"/>
</dbReference>
<dbReference type="InterPro" id="IPR003661">
    <property type="entry name" value="HisK_dim/P_dom"/>
</dbReference>
<dbReference type="PANTHER" id="PTHR24422">
    <property type="entry name" value="CHEMOTAXIS PROTEIN METHYLTRANSFERASE"/>
    <property type="match status" value="1"/>
</dbReference>
<dbReference type="CDD" id="cd00082">
    <property type="entry name" value="HisKA"/>
    <property type="match status" value="1"/>
</dbReference>
<feature type="active site" evidence="6">
    <location>
        <position position="41"/>
    </location>
</feature>
<dbReference type="InterPro" id="IPR036097">
    <property type="entry name" value="HisK_dim/P_sf"/>
</dbReference>
<dbReference type="Proteomes" id="UP000297540">
    <property type="component" value="Unassembled WGS sequence"/>
</dbReference>
<dbReference type="InterPro" id="IPR029063">
    <property type="entry name" value="SAM-dependent_MTases_sf"/>
</dbReference>
<dbReference type="InterPro" id="IPR005467">
    <property type="entry name" value="His_kinase_dom"/>
</dbReference>
<evidence type="ECO:0000259" key="9">
    <source>
        <dbReference type="PROSITE" id="PS50122"/>
    </source>
</evidence>
<dbReference type="InterPro" id="IPR036890">
    <property type="entry name" value="HATPase_C_sf"/>
</dbReference>
<dbReference type="Pfam" id="PF02518">
    <property type="entry name" value="HATPase_c"/>
    <property type="match status" value="1"/>
</dbReference>
<dbReference type="SUPFAM" id="SSF52738">
    <property type="entry name" value="Methylesterase CheB, C-terminal domain"/>
    <property type="match status" value="1"/>
</dbReference>
<dbReference type="PROSITE" id="PS50123">
    <property type="entry name" value="CHER"/>
    <property type="match status" value="1"/>
</dbReference>
<dbReference type="PRINTS" id="PR00996">
    <property type="entry name" value="CHERMTFRASE"/>
</dbReference>
<evidence type="ECO:0000256" key="3">
    <source>
        <dbReference type="ARBA" id="ARBA00022603"/>
    </source>
</evidence>
<dbReference type="GO" id="GO:0005737">
    <property type="term" value="C:cytoplasm"/>
    <property type="evidence" value="ECO:0007669"/>
    <property type="project" value="InterPro"/>
</dbReference>
<dbReference type="SMART" id="SM00138">
    <property type="entry name" value="MeTrc"/>
    <property type="match status" value="1"/>
</dbReference>
<dbReference type="InterPro" id="IPR022642">
    <property type="entry name" value="CheR_C"/>
</dbReference>
<keyword evidence="3" id="KW-0489">Methyltransferase</keyword>
<dbReference type="OrthoDB" id="9813151at2"/>
<dbReference type="Pfam" id="PF01739">
    <property type="entry name" value="CheR"/>
    <property type="match status" value="1"/>
</dbReference>
<dbReference type="InterPro" id="IPR035909">
    <property type="entry name" value="CheB_C"/>
</dbReference>
<dbReference type="Pfam" id="PF03705">
    <property type="entry name" value="CheR_N"/>
    <property type="match status" value="1"/>
</dbReference>
<accession>A0A4Y8SER3</accession>
<evidence type="ECO:0000256" key="7">
    <source>
        <dbReference type="SAM" id="Coils"/>
    </source>
</evidence>
<reference evidence="11 12" key="1">
    <citation type="journal article" date="2017" name="Int. J. Syst. Evol. Microbiol.">
        <title>Mucilaginibacterpsychrotolerans sp. nov., isolated from peatlands.</title>
        <authorList>
            <person name="Deng Y."/>
            <person name="Shen L."/>
            <person name="Xu B."/>
            <person name="Liu Y."/>
            <person name="Gu Z."/>
            <person name="Liu H."/>
            <person name="Zhou Y."/>
        </authorList>
    </citation>
    <scope>NUCLEOTIDE SEQUENCE [LARGE SCALE GENOMIC DNA]</scope>
    <source>
        <strain evidence="11 12">NH7-4</strain>
    </source>
</reference>
<dbReference type="SUPFAM" id="SSF55874">
    <property type="entry name" value="ATPase domain of HSP90 chaperone/DNA topoisomerase II/histidine kinase"/>
    <property type="match status" value="1"/>
</dbReference>
<dbReference type="InterPro" id="IPR000780">
    <property type="entry name" value="CheR_MeTrfase"/>
</dbReference>
<feature type="domain" description="CheR-type methyltransferase" evidence="10">
    <location>
        <begin position="202"/>
        <end position="443"/>
    </location>
</feature>
<feature type="coiled-coil region" evidence="7">
    <location>
        <begin position="635"/>
        <end position="697"/>
    </location>
</feature>
<comment type="caution">
    <text evidence="11">The sequence shown here is derived from an EMBL/GenBank/DDBJ whole genome shotgun (WGS) entry which is preliminary data.</text>
</comment>
<dbReference type="PROSITE" id="PS50109">
    <property type="entry name" value="HIS_KIN"/>
    <property type="match status" value="1"/>
</dbReference>
<keyword evidence="6" id="KW-0378">Hydrolase</keyword>
<dbReference type="GO" id="GO:0000156">
    <property type="term" value="F:phosphorelay response regulator activity"/>
    <property type="evidence" value="ECO:0007669"/>
    <property type="project" value="InterPro"/>
</dbReference>
<dbReference type="Gene3D" id="1.10.155.10">
    <property type="entry name" value="Chemotaxis receptor methyltransferase CheR, N-terminal domain"/>
    <property type="match status" value="1"/>
</dbReference>
<feature type="domain" description="CheB-type methylesterase" evidence="9">
    <location>
        <begin position="3"/>
        <end position="191"/>
    </location>
</feature>
<keyword evidence="7" id="KW-0175">Coiled coil</keyword>
<dbReference type="Gene3D" id="3.30.565.10">
    <property type="entry name" value="Histidine kinase-like ATPase, C-terminal domain"/>
    <property type="match status" value="1"/>
</dbReference>
<dbReference type="RefSeq" id="WP_133231500.1">
    <property type="nucleotide sequence ID" value="NZ_SOZE01000012.1"/>
</dbReference>
<evidence type="ECO:0000256" key="1">
    <source>
        <dbReference type="ARBA" id="ARBA00000085"/>
    </source>
</evidence>
<proteinExistence type="predicted"/>
<dbReference type="Gene3D" id="1.10.287.130">
    <property type="match status" value="1"/>
</dbReference>
<dbReference type="Pfam" id="PF13596">
    <property type="entry name" value="PAS_10"/>
    <property type="match status" value="1"/>
</dbReference>
<feature type="active site" evidence="6">
    <location>
        <position position="15"/>
    </location>
</feature>
<name>A0A4Y8SER3_9SPHI</name>
<dbReference type="InterPro" id="IPR003594">
    <property type="entry name" value="HATPase_dom"/>
</dbReference>
<dbReference type="CDD" id="cd16434">
    <property type="entry name" value="CheB-CheR_fusion"/>
    <property type="match status" value="1"/>
</dbReference>
<dbReference type="InterPro" id="IPR035965">
    <property type="entry name" value="PAS-like_dom_sf"/>
</dbReference>
<evidence type="ECO:0000256" key="4">
    <source>
        <dbReference type="ARBA" id="ARBA00022679"/>
    </source>
</evidence>
<evidence type="ECO:0000256" key="6">
    <source>
        <dbReference type="PROSITE-ProRule" id="PRU00050"/>
    </source>
</evidence>
<dbReference type="SUPFAM" id="SSF47757">
    <property type="entry name" value="Chemotaxis receptor methyltransferase CheR, N-terminal domain"/>
    <property type="match status" value="1"/>
</dbReference>
<evidence type="ECO:0000259" key="8">
    <source>
        <dbReference type="PROSITE" id="PS50109"/>
    </source>
</evidence>
<evidence type="ECO:0000313" key="11">
    <source>
        <dbReference type="EMBL" id="TFF37105.1"/>
    </source>
</evidence>
<dbReference type="InterPro" id="IPR036804">
    <property type="entry name" value="CheR_N_sf"/>
</dbReference>
<keyword evidence="12" id="KW-1185">Reference proteome</keyword>
<dbReference type="SUPFAM" id="SSF53335">
    <property type="entry name" value="S-adenosyl-L-methionine-dependent methyltransferases"/>
    <property type="match status" value="1"/>
</dbReference>
<dbReference type="SMART" id="SM00388">
    <property type="entry name" value="HisKA"/>
    <property type="match status" value="1"/>
</dbReference>
<sequence>MLAADPHHIIAIGASAGGMDEINSFFDHTPLDGVSYVIIQHLSSDFKSRMVELLARHSKLVVQEAENEMPVVCNEVYLIPHNKFMTINDGTLYLTDKEHVKGPHLTINHFFESLAADCGKKAIGVILSGLGSDGTDGIKAIKKAGGMIMARNPATSEFGSMPSSAIATGLVDFVLEPAQMPGAIEDYVKNEGELLTDDKDDETNLKAIIDLIKETSPLDFSDYKQTTILRRTKRRASSGNFTSLSSYLDYLKATPAEVEALAKEFLISVTSFFRDKGAFELIQKEVLPDIIHKLSPDEELKLWVAGCATGEEVYSLAILIAELLKDGAEDRVVKIFATDIDSAALLHAGKGLYSAKISKEVSPERLEKYFIKEGDGFRVNPVIRKMVIFAQHDLVKNPPYCNMHFISCRNLLIYMTAVLQKKVFTMLLFGLKMDGYLFLGSSENPMPILKNLQVVHKKWKIYKNLEKKRGINFDAFSLPDLLDIKKAPTRFATGDIAKNPNHELSEAMHISLAAGLDYLAVCVNENNQVISAYGDTTTYLLQKHFTSNLTELLPKPLAVVFNTLSSSVLKDGENAAVKGVKIKEGNKIFKVNLSVSALEVKGEQKLLMATFTKDKTNPAKDDTVYNETLYLDQYTKNLEAELKELKDKLHLSYERLDASNENMQSFNEELISANEEMQSTNEEMQSVNEELHTINADYQLKNKELLEINEDLNNYFRSNVNGQLFINNDLQLMRFSPGTTKQINLLETDIGRPLSNISTNIKFETIIDDIRQVLHDGSVITKEIETNNGKWYQIMTMPYLLADNTNSGAIITFNDITELKRNEQEIDKKNKTLLRINTDLDHFIHAASHDLLAPLSNIETSINIMNRITLTDVKLMDFLNIINGSVKKFRELITDIATIAKVENDMIAMEMVDLDEIMNNIEWSLENKINASGAVITRNLAVKQILFSKKNLRSIVYNLISNAIKFRSEESPVITILTWQEGDMVVLSVKDNGKGIPKRGIDKIFDMYGRLNQDVEGHGIGLYLAKKIVNAAGGKIVVESEPGVGSDFMIYLKIETEAPAITPFLN</sequence>
<keyword evidence="6" id="KW-0145">Chemotaxis</keyword>
<dbReference type="Gene3D" id="3.40.50.150">
    <property type="entry name" value="Vaccinia Virus protein VP39"/>
    <property type="match status" value="1"/>
</dbReference>
<evidence type="ECO:0000313" key="12">
    <source>
        <dbReference type="Proteomes" id="UP000297540"/>
    </source>
</evidence>
<dbReference type="AlphaFoldDB" id="A0A4Y8SER3"/>
<dbReference type="SUPFAM" id="SSF55785">
    <property type="entry name" value="PYP-like sensor domain (PAS domain)"/>
    <property type="match status" value="1"/>
</dbReference>
<dbReference type="GO" id="GO:0008983">
    <property type="term" value="F:protein-glutamate O-methyltransferase activity"/>
    <property type="evidence" value="ECO:0007669"/>
    <property type="project" value="UniProtKB-EC"/>
</dbReference>
<dbReference type="EMBL" id="SOZE01000012">
    <property type="protein sequence ID" value="TFF37105.1"/>
    <property type="molecule type" value="Genomic_DNA"/>
</dbReference>
<dbReference type="SUPFAM" id="SSF47384">
    <property type="entry name" value="Homodimeric domain of signal transducing histidine kinase"/>
    <property type="match status" value="1"/>
</dbReference>